<keyword evidence="1" id="KW-0732">Signal</keyword>
<comment type="caution">
    <text evidence="2">The sequence shown here is derived from an EMBL/GenBank/DDBJ whole genome shotgun (WGS) entry which is preliminary data.</text>
</comment>
<dbReference type="PROSITE" id="PS51257">
    <property type="entry name" value="PROKAR_LIPOPROTEIN"/>
    <property type="match status" value="1"/>
</dbReference>
<proteinExistence type="predicted"/>
<sequence>MRGMQFFALLALMVLMSSCTEFRTVTRQEWPSEAAGLTSELALLYQEVSASSDPVRSLDGYADIWISTPRRQERVYSNIQLNRAGDMRIIISAGLLGWPVADMLFRPDSLFVHDMLNSRLLAGRNTPDNMEKILGLRSDYEFLSEALFGLVALREPIGAIESVKSGEGMVSYLVRTRSGRREVLVNPLTRQIEAMKVMNPDGRVLVEMKFSGFMTYRLEGRSVSLPRDIELVLHDQRLNGGGAHEMVIGYDERTVDTRRKTIEYRMPENVRVIDLDRLGLLPWL</sequence>
<dbReference type="InterPro" id="IPR025634">
    <property type="entry name" value="DUF4292"/>
</dbReference>
<feature type="signal peptide" evidence="1">
    <location>
        <begin position="1"/>
        <end position="23"/>
    </location>
</feature>
<keyword evidence="3" id="KW-1185">Reference proteome</keyword>
<evidence type="ECO:0000256" key="1">
    <source>
        <dbReference type="SAM" id="SignalP"/>
    </source>
</evidence>
<dbReference type="Proteomes" id="UP000619838">
    <property type="component" value="Unassembled WGS sequence"/>
</dbReference>
<organism evidence="2 3">
    <name type="scientific">Prosthecochloris ethylica</name>
    <dbReference type="NCBI Taxonomy" id="2743976"/>
    <lineage>
        <taxon>Bacteria</taxon>
        <taxon>Pseudomonadati</taxon>
        <taxon>Chlorobiota</taxon>
        <taxon>Chlorobiia</taxon>
        <taxon>Chlorobiales</taxon>
        <taxon>Chlorobiaceae</taxon>
        <taxon>Prosthecochloris</taxon>
    </lineage>
</organism>
<dbReference type="EMBL" id="JADGII010000022">
    <property type="protein sequence ID" value="MBF0637470.1"/>
    <property type="molecule type" value="Genomic_DNA"/>
</dbReference>
<protein>
    <submittedName>
        <fullName evidence="2">DUF4292 domain-containing protein</fullName>
    </submittedName>
</protein>
<dbReference type="Pfam" id="PF14125">
    <property type="entry name" value="DUF4292"/>
    <property type="match status" value="1"/>
</dbReference>
<evidence type="ECO:0000313" key="3">
    <source>
        <dbReference type="Proteomes" id="UP000619838"/>
    </source>
</evidence>
<gene>
    <name evidence="2" type="ORF">INT08_09855</name>
</gene>
<evidence type="ECO:0000313" key="2">
    <source>
        <dbReference type="EMBL" id="MBF0637470.1"/>
    </source>
</evidence>
<reference evidence="2 3" key="1">
    <citation type="journal article" date="2020" name="Microorganisms">
        <title>Simultaneous Genome Sequencing of Prosthecochloris ethylica and Desulfuromonas acetoxidans within a Syntrophic Mixture Reveals Unique Pili and Protein Interactions.</title>
        <authorList>
            <person name="Kyndt J.A."/>
            <person name="Van Beeumen J.J."/>
            <person name="Meyer T.E."/>
        </authorList>
    </citation>
    <scope>NUCLEOTIDE SEQUENCE [LARGE SCALE GENOMIC DNA]</scope>
    <source>
        <strain evidence="2 3">N3</strain>
    </source>
</reference>
<feature type="chain" id="PRO_5046698117" evidence="1">
    <location>
        <begin position="24"/>
        <end position="284"/>
    </location>
</feature>
<name>A0ABR9XTT1_9CHLB</name>
<accession>A0ABR9XTT1</accession>